<dbReference type="Proteomes" id="UP000444185">
    <property type="component" value="Unassembled WGS sequence"/>
</dbReference>
<name>A0A844XZF5_9SPHN</name>
<evidence type="ECO:0008006" key="4">
    <source>
        <dbReference type="Google" id="ProtNLM"/>
    </source>
</evidence>
<sequence>MSTSLRYWWVVWLAGLFVFALLRIPHGPLAIPEVPGGILDHQAAGTAEEVDRIQAAWAAAGLSGHAFWGMVGDFVFIGIYGIGAVLGGMHFRSGQRFLGAGIALAGGLFLLTDYAETISQLIQLTRDAGDDRLAAIAATAQPVKIAAFIVSFLGILAALAIRRFSRPAA</sequence>
<evidence type="ECO:0000313" key="2">
    <source>
        <dbReference type="EMBL" id="MXO50288.1"/>
    </source>
</evidence>
<organism evidence="2 3">
    <name type="scientific">Qipengyuania gaetbuli</name>
    <dbReference type="NCBI Taxonomy" id="266952"/>
    <lineage>
        <taxon>Bacteria</taxon>
        <taxon>Pseudomonadati</taxon>
        <taxon>Pseudomonadota</taxon>
        <taxon>Alphaproteobacteria</taxon>
        <taxon>Sphingomonadales</taxon>
        <taxon>Erythrobacteraceae</taxon>
        <taxon>Qipengyuania</taxon>
    </lineage>
</organism>
<keyword evidence="1" id="KW-0812">Transmembrane</keyword>
<evidence type="ECO:0000256" key="1">
    <source>
        <dbReference type="SAM" id="Phobius"/>
    </source>
</evidence>
<evidence type="ECO:0000313" key="3">
    <source>
        <dbReference type="Proteomes" id="UP000444185"/>
    </source>
</evidence>
<accession>A0A844XZF5</accession>
<comment type="caution">
    <text evidence="2">The sequence shown here is derived from an EMBL/GenBank/DDBJ whole genome shotgun (WGS) entry which is preliminary data.</text>
</comment>
<keyword evidence="1" id="KW-1133">Transmembrane helix</keyword>
<dbReference type="OrthoDB" id="7427621at2"/>
<proteinExistence type="predicted"/>
<protein>
    <recommendedName>
        <fullName evidence="4">DUF2269 family protein</fullName>
    </recommendedName>
</protein>
<feature type="transmembrane region" description="Helical" evidence="1">
    <location>
        <begin position="135"/>
        <end position="161"/>
    </location>
</feature>
<feature type="transmembrane region" description="Helical" evidence="1">
    <location>
        <begin position="97"/>
        <end position="115"/>
    </location>
</feature>
<dbReference type="AlphaFoldDB" id="A0A844XZF5"/>
<keyword evidence="1" id="KW-0472">Membrane</keyword>
<feature type="transmembrane region" description="Helical" evidence="1">
    <location>
        <begin position="7"/>
        <end position="24"/>
    </location>
</feature>
<reference evidence="2 3" key="1">
    <citation type="submission" date="2019-12" db="EMBL/GenBank/DDBJ databases">
        <title>Genomic-based taxomic classification of the family Erythrobacteraceae.</title>
        <authorList>
            <person name="Xu L."/>
        </authorList>
    </citation>
    <scope>NUCLEOTIDE SEQUENCE [LARGE SCALE GENOMIC DNA]</scope>
    <source>
        <strain evidence="2 3">DSM 16225</strain>
    </source>
</reference>
<gene>
    <name evidence="2" type="ORF">GRI42_03105</name>
</gene>
<keyword evidence="3" id="KW-1185">Reference proteome</keyword>
<feature type="transmembrane region" description="Helical" evidence="1">
    <location>
        <begin position="66"/>
        <end position="85"/>
    </location>
</feature>
<dbReference type="RefSeq" id="WP_160606824.1">
    <property type="nucleotide sequence ID" value="NZ_WTYF01000004.1"/>
</dbReference>
<dbReference type="EMBL" id="WTYF01000004">
    <property type="protein sequence ID" value="MXO50288.1"/>
    <property type="molecule type" value="Genomic_DNA"/>
</dbReference>